<dbReference type="AlphaFoldDB" id="A0A329SHK0"/>
<dbReference type="InterPro" id="IPR011009">
    <property type="entry name" value="Kinase-like_dom_sf"/>
</dbReference>
<feature type="domain" description="Protein kinase" evidence="2">
    <location>
        <begin position="293"/>
        <end position="565"/>
    </location>
</feature>
<keyword evidence="1" id="KW-0472">Membrane</keyword>
<dbReference type="EMBL" id="RCMI01000003">
    <property type="protein sequence ID" value="KAG2944452.1"/>
    <property type="molecule type" value="Genomic_DNA"/>
</dbReference>
<gene>
    <name evidence="5" type="ORF">PC110_g7533</name>
    <name evidence="3" type="ORF">PC113_g231</name>
    <name evidence="4" type="ORF">PC115_g334</name>
</gene>
<proteinExistence type="predicted"/>
<evidence type="ECO:0000313" key="4">
    <source>
        <dbReference type="EMBL" id="KAG2944452.1"/>
    </source>
</evidence>
<dbReference type="PROSITE" id="PS50011">
    <property type="entry name" value="PROTEIN_KINASE_DOM"/>
    <property type="match status" value="1"/>
</dbReference>
<sequence length="576" mass="63141">MALTIASFYSGACGERTGRTLLLAVAGHIAKDSDAAKMYSIASSYLGDACDGSPYLVSVAADNNCTTSSCAVPDTFESRPINATMMTIECSTDYVQTVRDKFRDSPYLIQLLYSDEDCTDLMMGFGYPATGSCVGAYNESDSLYVIANLNMNGSALFQEFLGRTCFSNTLYMTEHIDAETIASHSCNVNGTRWYSSHDTDKDSGSDSILTGDTESGLSDDSIIGIALGVAAFSAVFVVASLVYLRRLRHQANEKQTALSSTRKTALIVAAIRGQSGLWNDDIITAKRIPRDQVLTQDLLSKGAFGEVYAGAFNGRKVAVKMLLPASREKLHRVNKFLAEAKMTATMDHPHIVSFVGVAWDSLSDLCVVLEYMDGGELRTLLNKYEEDKHPVGFDQQKLTIALQVCRALSYLHSLMPSVIHRDLKSRNILLDSEMKAKLSDFGISRERLDRTMTAGVGTSLWMAPEVMLGERYDDKVDMFSFGVVLSELDVHTRPYARVKKDNLDSNGREMTDSVLLQKVALGQVQVEFSKASPKSVVELGQACILIDPTQRPSAAEAACRLQSILTRKVRSRMCVK</sequence>
<accession>A0A329SHK0</accession>
<dbReference type="PROSITE" id="PS00108">
    <property type="entry name" value="PROTEIN_KINASE_ST"/>
    <property type="match status" value="1"/>
</dbReference>
<keyword evidence="1" id="KW-1133">Transmembrane helix</keyword>
<dbReference type="EMBL" id="RCMG01000002">
    <property type="protein sequence ID" value="KAG2869464.1"/>
    <property type="molecule type" value="Genomic_DNA"/>
</dbReference>
<dbReference type="InterPro" id="IPR051681">
    <property type="entry name" value="Ser/Thr_Kinases-Pseudokinases"/>
</dbReference>
<dbReference type="Gene3D" id="3.30.200.20">
    <property type="entry name" value="Phosphorylase Kinase, domain 1"/>
    <property type="match status" value="1"/>
</dbReference>
<evidence type="ECO:0000259" key="2">
    <source>
        <dbReference type="PROSITE" id="PS50011"/>
    </source>
</evidence>
<dbReference type="InterPro" id="IPR008271">
    <property type="entry name" value="Ser/Thr_kinase_AS"/>
</dbReference>
<evidence type="ECO:0000256" key="1">
    <source>
        <dbReference type="SAM" id="Phobius"/>
    </source>
</evidence>
<dbReference type="Gene3D" id="1.10.510.10">
    <property type="entry name" value="Transferase(Phosphotransferase) domain 1"/>
    <property type="match status" value="1"/>
</dbReference>
<comment type="caution">
    <text evidence="5">The sequence shown here is derived from an EMBL/GenBank/DDBJ whole genome shotgun (WGS) entry which is preliminary data.</text>
</comment>
<dbReference type="EMBL" id="MJFZ01000146">
    <property type="protein sequence ID" value="RAW36205.1"/>
    <property type="molecule type" value="Genomic_DNA"/>
</dbReference>
<evidence type="ECO:0000313" key="5">
    <source>
        <dbReference type="EMBL" id="RAW36205.1"/>
    </source>
</evidence>
<reference evidence="5 6" key="1">
    <citation type="submission" date="2018-01" db="EMBL/GenBank/DDBJ databases">
        <title>Draft genome of the strawberry crown rot pathogen Phytophthora cactorum.</title>
        <authorList>
            <person name="Armitage A.D."/>
            <person name="Lysoe E."/>
            <person name="Nellist C.F."/>
            <person name="Harrison R.J."/>
            <person name="Brurberg M.B."/>
        </authorList>
    </citation>
    <scope>NUCLEOTIDE SEQUENCE [LARGE SCALE GENOMIC DNA]</scope>
    <source>
        <strain evidence="5 6">10300</strain>
    </source>
</reference>
<dbReference type="VEuPathDB" id="FungiDB:PC110_g7533"/>
<reference evidence="3" key="2">
    <citation type="submission" date="2018-10" db="EMBL/GenBank/DDBJ databases">
        <title>Effector identification in a new, highly contiguous assembly of the strawberry crown rot pathogen Phytophthora cactorum.</title>
        <authorList>
            <person name="Armitage A.D."/>
            <person name="Nellist C.F."/>
            <person name="Bates H."/>
            <person name="Vickerstaff R.J."/>
            <person name="Harrison R.J."/>
        </authorList>
    </citation>
    <scope>NUCLEOTIDE SEQUENCE</scope>
    <source>
        <strain evidence="3">15-7</strain>
        <strain evidence="4">4032</strain>
    </source>
</reference>
<name>A0A329SHK0_9STRA</name>
<evidence type="ECO:0000313" key="6">
    <source>
        <dbReference type="Proteomes" id="UP000251314"/>
    </source>
</evidence>
<evidence type="ECO:0000313" key="3">
    <source>
        <dbReference type="EMBL" id="KAG2869464.1"/>
    </source>
</evidence>
<dbReference type="PANTHER" id="PTHR44329">
    <property type="entry name" value="SERINE/THREONINE-PROTEIN KINASE TNNI3K-RELATED"/>
    <property type="match status" value="1"/>
</dbReference>
<dbReference type="OrthoDB" id="4062651at2759"/>
<dbReference type="SMART" id="SM00220">
    <property type="entry name" value="S_TKc"/>
    <property type="match status" value="1"/>
</dbReference>
<organism evidence="5 6">
    <name type="scientific">Phytophthora cactorum</name>
    <dbReference type="NCBI Taxonomy" id="29920"/>
    <lineage>
        <taxon>Eukaryota</taxon>
        <taxon>Sar</taxon>
        <taxon>Stramenopiles</taxon>
        <taxon>Oomycota</taxon>
        <taxon>Peronosporomycetes</taxon>
        <taxon>Peronosporales</taxon>
        <taxon>Peronosporaceae</taxon>
        <taxon>Phytophthora</taxon>
    </lineage>
</organism>
<dbReference type="GO" id="GO:0005524">
    <property type="term" value="F:ATP binding"/>
    <property type="evidence" value="ECO:0007669"/>
    <property type="project" value="InterPro"/>
</dbReference>
<keyword evidence="1" id="KW-0812">Transmembrane</keyword>
<dbReference type="GO" id="GO:0004674">
    <property type="term" value="F:protein serine/threonine kinase activity"/>
    <property type="evidence" value="ECO:0007669"/>
    <property type="project" value="TreeGrafter"/>
</dbReference>
<dbReference type="Pfam" id="PF00069">
    <property type="entry name" value="Pkinase"/>
    <property type="match status" value="1"/>
</dbReference>
<dbReference type="PANTHER" id="PTHR44329:SF214">
    <property type="entry name" value="PROTEIN KINASE DOMAIN-CONTAINING PROTEIN"/>
    <property type="match status" value="1"/>
</dbReference>
<dbReference type="Proteomes" id="UP000774804">
    <property type="component" value="Unassembled WGS sequence"/>
</dbReference>
<dbReference type="STRING" id="29920.A0A329SHK0"/>
<dbReference type="Proteomes" id="UP000251314">
    <property type="component" value="Unassembled WGS sequence"/>
</dbReference>
<dbReference type="Proteomes" id="UP000735874">
    <property type="component" value="Unassembled WGS sequence"/>
</dbReference>
<keyword evidence="6" id="KW-1185">Reference proteome</keyword>
<protein>
    <recommendedName>
        <fullName evidence="2">Protein kinase domain-containing protein</fullName>
    </recommendedName>
</protein>
<feature type="transmembrane region" description="Helical" evidence="1">
    <location>
        <begin position="222"/>
        <end position="244"/>
    </location>
</feature>
<dbReference type="SUPFAM" id="SSF56112">
    <property type="entry name" value="Protein kinase-like (PK-like)"/>
    <property type="match status" value="1"/>
</dbReference>
<dbReference type="InterPro" id="IPR000719">
    <property type="entry name" value="Prot_kinase_dom"/>
</dbReference>